<dbReference type="EMBL" id="BKCJ010233152">
    <property type="protein sequence ID" value="GEZ02508.1"/>
    <property type="molecule type" value="Genomic_DNA"/>
</dbReference>
<dbReference type="InterPro" id="IPR013103">
    <property type="entry name" value="RVT_2"/>
</dbReference>
<dbReference type="SUPFAM" id="SSF56672">
    <property type="entry name" value="DNA/RNA polymerases"/>
    <property type="match status" value="1"/>
</dbReference>
<reference evidence="3" key="1">
    <citation type="journal article" date="2019" name="Sci. Rep.">
        <title>Draft genome of Tanacetum cinerariifolium, the natural source of mosquito coil.</title>
        <authorList>
            <person name="Yamashiro T."/>
            <person name="Shiraishi A."/>
            <person name="Satake H."/>
            <person name="Nakayama K."/>
        </authorList>
    </citation>
    <scope>NUCLEOTIDE SEQUENCE</scope>
</reference>
<comment type="caution">
    <text evidence="3">The sequence shown here is derived from an EMBL/GenBank/DDBJ whole genome shotgun (WGS) entry which is preliminary data.</text>
</comment>
<name>A0A699I760_TANCI</name>
<dbReference type="PANTHER" id="PTHR11439:SF489">
    <property type="entry name" value="RNA-DIRECTED DNA POLYMERASE"/>
    <property type="match status" value="1"/>
</dbReference>
<gene>
    <name evidence="3" type="ORF">Tci_474481</name>
</gene>
<proteinExistence type="predicted"/>
<evidence type="ECO:0000313" key="3">
    <source>
        <dbReference type="EMBL" id="GEZ02508.1"/>
    </source>
</evidence>
<feature type="domain" description="Reverse transcriptase Ty1/copia-type" evidence="2">
    <location>
        <begin position="55"/>
        <end position="165"/>
    </location>
</feature>
<dbReference type="PANTHER" id="PTHR11439">
    <property type="entry name" value="GAG-POL-RELATED RETROTRANSPOSON"/>
    <property type="match status" value="1"/>
</dbReference>
<evidence type="ECO:0000259" key="2">
    <source>
        <dbReference type="Pfam" id="PF07727"/>
    </source>
</evidence>
<evidence type="ECO:0000256" key="1">
    <source>
        <dbReference type="SAM" id="MobiDB-lite"/>
    </source>
</evidence>
<accession>A0A699I760</accession>
<dbReference type="AlphaFoldDB" id="A0A699I760"/>
<dbReference type="InterPro" id="IPR043502">
    <property type="entry name" value="DNA/RNA_pol_sf"/>
</dbReference>
<organism evidence="3">
    <name type="scientific">Tanacetum cinerariifolium</name>
    <name type="common">Dalmatian daisy</name>
    <name type="synonym">Chrysanthemum cinerariifolium</name>
    <dbReference type="NCBI Taxonomy" id="118510"/>
    <lineage>
        <taxon>Eukaryota</taxon>
        <taxon>Viridiplantae</taxon>
        <taxon>Streptophyta</taxon>
        <taxon>Embryophyta</taxon>
        <taxon>Tracheophyta</taxon>
        <taxon>Spermatophyta</taxon>
        <taxon>Magnoliopsida</taxon>
        <taxon>eudicotyledons</taxon>
        <taxon>Gunneridae</taxon>
        <taxon>Pentapetalae</taxon>
        <taxon>asterids</taxon>
        <taxon>campanulids</taxon>
        <taxon>Asterales</taxon>
        <taxon>Asteraceae</taxon>
        <taxon>Asteroideae</taxon>
        <taxon>Anthemideae</taxon>
        <taxon>Anthemidinae</taxon>
        <taxon>Tanacetum</taxon>
    </lineage>
</organism>
<dbReference type="CDD" id="cd09272">
    <property type="entry name" value="RNase_HI_RT_Ty1"/>
    <property type="match status" value="1"/>
</dbReference>
<sequence length="410" mass="47568">MFQLTNSVPDRQDNVSLRRSSRKVGRPAKLSDFHIDTKIKWVEAINFEIEVVNRNNTWVITELPYGRKAIGCKRVFKVKYKSTDEVERFKARLVAKGYNQKERIDYEETFSPVVKIVTVRCILAHSVQNNWHVYQLDINNAFLYGGLVGDVYMSLPIGYFNKSDKRVRNHLNEVNKVKEFLRSKFLIKDLGKLKYFLGIEVFESDDITQRKYCLELLSEFGILACKPCRTPIEVKTGNVKKNVVILDEPLYMHAPMQSHLKLAFRVLRKSVTGYFVFLGNNLVSWKSKKQFVLAKSFAEAEYRAMNSVTCEIIWIMKNLKELNVKVSLPVTINCDNSSTIQIAANSVFYERTKYFEIESFFLREKVVAGIVKTVKVKSEDNVADVVTKSLSSVDHNKFCRMLKLKYLYHN</sequence>
<dbReference type="Pfam" id="PF07727">
    <property type="entry name" value="RVT_2"/>
    <property type="match status" value="1"/>
</dbReference>
<feature type="compositionally biased region" description="Polar residues" evidence="1">
    <location>
        <begin position="1"/>
        <end position="18"/>
    </location>
</feature>
<protein>
    <submittedName>
        <fullName evidence="3">Ribonuclease H-like domain-containing protein</fullName>
    </submittedName>
</protein>
<feature type="region of interest" description="Disordered" evidence="1">
    <location>
        <begin position="1"/>
        <end position="20"/>
    </location>
</feature>